<feature type="region of interest" description="Disordered" evidence="1">
    <location>
        <begin position="568"/>
        <end position="603"/>
    </location>
</feature>
<gene>
    <name evidence="2" type="ORF">CUNI_LOCUS16677</name>
</gene>
<accession>A0A8S3ZP20</accession>
<evidence type="ECO:0000256" key="1">
    <source>
        <dbReference type="SAM" id="MobiDB-lite"/>
    </source>
</evidence>
<evidence type="ECO:0000313" key="3">
    <source>
        <dbReference type="Proteomes" id="UP000678393"/>
    </source>
</evidence>
<feature type="region of interest" description="Disordered" evidence="1">
    <location>
        <begin position="490"/>
        <end position="512"/>
    </location>
</feature>
<evidence type="ECO:0000313" key="2">
    <source>
        <dbReference type="EMBL" id="CAG5131119.1"/>
    </source>
</evidence>
<feature type="compositionally biased region" description="Low complexity" evidence="1">
    <location>
        <begin position="340"/>
        <end position="355"/>
    </location>
</feature>
<reference evidence="2" key="1">
    <citation type="submission" date="2021-04" db="EMBL/GenBank/DDBJ databases">
        <authorList>
            <consortium name="Molecular Ecology Group"/>
        </authorList>
    </citation>
    <scope>NUCLEOTIDE SEQUENCE</scope>
</reference>
<dbReference type="EMBL" id="CAJHNH020004480">
    <property type="protein sequence ID" value="CAG5131119.1"/>
    <property type="molecule type" value="Genomic_DNA"/>
</dbReference>
<comment type="caution">
    <text evidence="2">The sequence shown here is derived from an EMBL/GenBank/DDBJ whole genome shotgun (WGS) entry which is preliminary data.</text>
</comment>
<feature type="non-terminal residue" evidence="2">
    <location>
        <position position="1"/>
    </location>
</feature>
<dbReference type="AlphaFoldDB" id="A0A8S3ZP20"/>
<dbReference type="OrthoDB" id="1923159at2759"/>
<dbReference type="Proteomes" id="UP000678393">
    <property type="component" value="Unassembled WGS sequence"/>
</dbReference>
<keyword evidence="3" id="KW-1185">Reference proteome</keyword>
<sequence>KKPISPQSIENSEVIPSLMDISSDIKLTLPNTGPLLPNPANSGASSHTQLTNSNSSWPVTDGSGSPAPGTSSKTELSNSSNNRAQGHRNKAQQTASTPPGSGGASSVSRLFGTQRQRSSNSLASSTDESLISNQINPVTSNRATSLTPPGDREKGSISPQSDQSASRGLPVPTQLASPNQQASPKAGSVASVPASTPPLSTPTVNASVNGTQIQTQQLQHADQCSMNGMVGAIGSNRRPGSSETDSIQGLSFFGSNLLNNSHTSTPAQPSTTVSSSEMPSVSLPHQEMADSLPVSTSTDWSAAFGFENKELPPEDDLGFDPCAESFKGLADLIEKENGMQQQQQQQLHLSQHLQSRLGSPPQQMGFPSHTLLHSQHQNSAQYLQTLPPGFSLSQIQQQQQQQQQQQHFFRPASSKMLELLPQFAPATHQRFPQQPNYHSLQMDLHVQHQPQRDLFTMKDMQEQLRSMLPNINISFGDTHPRQIQQHQLPLHPSQQTQHINKSWQLSNSPESSPWNDPAIVSTSHFTDSPVNMFPETAPHWLKSLHQLTETEGPSHRLPFVQQFPLSGAGGWPTHTHNPPPGFRTGGLANPQTTDAHKMTEVLQ</sequence>
<feature type="region of interest" description="Disordered" evidence="1">
    <location>
        <begin position="337"/>
        <end position="362"/>
    </location>
</feature>
<protein>
    <submittedName>
        <fullName evidence="2">Uncharacterized protein</fullName>
    </submittedName>
</protein>
<feature type="compositionally biased region" description="Polar residues" evidence="1">
    <location>
        <begin position="157"/>
        <end position="166"/>
    </location>
</feature>
<name>A0A8S3ZP20_9EUPU</name>
<feature type="compositionally biased region" description="Polar residues" evidence="1">
    <location>
        <begin position="499"/>
        <end position="512"/>
    </location>
</feature>
<feature type="compositionally biased region" description="Polar residues" evidence="1">
    <location>
        <begin position="107"/>
        <end position="147"/>
    </location>
</feature>
<feature type="compositionally biased region" description="Polar residues" evidence="1">
    <location>
        <begin position="68"/>
        <end position="84"/>
    </location>
</feature>
<feature type="compositionally biased region" description="Low complexity" evidence="1">
    <location>
        <begin position="27"/>
        <end position="39"/>
    </location>
</feature>
<feature type="compositionally biased region" description="Polar residues" evidence="1">
    <location>
        <begin position="40"/>
        <end position="58"/>
    </location>
</feature>
<feature type="compositionally biased region" description="Polar residues" evidence="1">
    <location>
        <begin position="174"/>
        <end position="183"/>
    </location>
</feature>
<feature type="region of interest" description="Disordered" evidence="1">
    <location>
        <begin position="27"/>
        <end position="206"/>
    </location>
</feature>
<feature type="region of interest" description="Disordered" evidence="1">
    <location>
        <begin position="258"/>
        <end position="278"/>
    </location>
</feature>
<proteinExistence type="predicted"/>
<organism evidence="2 3">
    <name type="scientific">Candidula unifasciata</name>
    <dbReference type="NCBI Taxonomy" id="100452"/>
    <lineage>
        <taxon>Eukaryota</taxon>
        <taxon>Metazoa</taxon>
        <taxon>Spiralia</taxon>
        <taxon>Lophotrochozoa</taxon>
        <taxon>Mollusca</taxon>
        <taxon>Gastropoda</taxon>
        <taxon>Heterobranchia</taxon>
        <taxon>Euthyneura</taxon>
        <taxon>Panpulmonata</taxon>
        <taxon>Eupulmonata</taxon>
        <taxon>Stylommatophora</taxon>
        <taxon>Helicina</taxon>
        <taxon>Helicoidea</taxon>
        <taxon>Geomitridae</taxon>
        <taxon>Candidula</taxon>
    </lineage>
</organism>
<feature type="compositionally biased region" description="Basic and acidic residues" evidence="1">
    <location>
        <begin position="594"/>
        <end position="603"/>
    </location>
</feature>